<organism evidence="1 2">
    <name type="scientific">Burkholderia anthina</name>
    <dbReference type="NCBI Taxonomy" id="179879"/>
    <lineage>
        <taxon>Bacteria</taxon>
        <taxon>Pseudomonadati</taxon>
        <taxon>Pseudomonadota</taxon>
        <taxon>Betaproteobacteria</taxon>
        <taxon>Burkholderiales</taxon>
        <taxon>Burkholderiaceae</taxon>
        <taxon>Burkholderia</taxon>
        <taxon>Burkholderia cepacia complex</taxon>
    </lineage>
</organism>
<dbReference type="GeneID" id="56498109"/>
<evidence type="ECO:0000313" key="2">
    <source>
        <dbReference type="Proteomes" id="UP000755577"/>
    </source>
</evidence>
<protein>
    <submittedName>
        <fullName evidence="1">Uncharacterized protein</fullName>
    </submittedName>
</protein>
<sequence length="101" mass="10780">MMVKKRGVGDADHAAMIRAFADAPRAVRPAAFTVASIPCRSRVARMRVERAIDATPAAVAVRVRSGSLWCRPRAIGGGEGARAGECGSRAATDAARRMWRM</sequence>
<comment type="caution">
    <text evidence="1">The sequence shown here is derived from an EMBL/GenBank/DDBJ whole genome shotgun (WGS) entry which is preliminary data.</text>
</comment>
<dbReference type="EMBL" id="JAFCIQ010000015">
    <property type="protein sequence ID" value="MBM2768863.1"/>
    <property type="molecule type" value="Genomic_DNA"/>
</dbReference>
<name>A0ABS2B7E3_9BURK</name>
<dbReference type="RefSeq" id="WP_143331703.1">
    <property type="nucleotide sequence ID" value="NZ_CABVLY010000001.1"/>
</dbReference>
<reference evidence="1 2" key="1">
    <citation type="submission" date="2021-02" db="EMBL/GenBank/DDBJ databases">
        <title>Draft genome of the type strains Burkholderia anthina DSM16086.</title>
        <authorList>
            <person name="Hertel R."/>
            <person name="Meissner J."/>
            <person name="Poehlein A."/>
            <person name="Daniel R."/>
            <person name="Commichau F.M."/>
        </authorList>
    </citation>
    <scope>NUCLEOTIDE SEQUENCE [LARGE SCALE GENOMIC DNA]</scope>
    <source>
        <strain evidence="1 2">DSM 16086</strain>
    </source>
</reference>
<accession>A0ABS2B7E3</accession>
<proteinExistence type="predicted"/>
<dbReference type="Proteomes" id="UP000755577">
    <property type="component" value="Unassembled WGS sequence"/>
</dbReference>
<keyword evidence="2" id="KW-1185">Reference proteome</keyword>
<evidence type="ECO:0000313" key="1">
    <source>
        <dbReference type="EMBL" id="MBM2768863.1"/>
    </source>
</evidence>
<gene>
    <name evidence="1" type="ORF">JQK92_20830</name>
</gene>